<dbReference type="InterPro" id="IPR040085">
    <property type="entry name" value="MJ0674-like"/>
</dbReference>
<evidence type="ECO:0000313" key="7">
    <source>
        <dbReference type="EMBL" id="HIS76881.1"/>
    </source>
</evidence>
<evidence type="ECO:0000256" key="4">
    <source>
        <dbReference type="ARBA" id="ARBA00023014"/>
    </source>
</evidence>
<dbReference type="SFLD" id="SFLDG01099">
    <property type="entry name" value="Uncharacterised_Radical_SAM_Su"/>
    <property type="match status" value="1"/>
</dbReference>
<dbReference type="PANTHER" id="PTHR43075:SF1">
    <property type="entry name" value="FORMATE LYASE ACTIVATING ENZYME, PUTATIVE (AFU_ORTHOLOGUE AFUA_2G15630)-RELATED"/>
    <property type="match status" value="1"/>
</dbReference>
<evidence type="ECO:0000313" key="8">
    <source>
        <dbReference type="Proteomes" id="UP000824002"/>
    </source>
</evidence>
<dbReference type="InterPro" id="IPR007197">
    <property type="entry name" value="rSAM"/>
</dbReference>
<dbReference type="InterPro" id="IPR058240">
    <property type="entry name" value="rSAM_sf"/>
</dbReference>
<reference evidence="7" key="1">
    <citation type="submission" date="2020-10" db="EMBL/GenBank/DDBJ databases">
        <authorList>
            <person name="Gilroy R."/>
        </authorList>
    </citation>
    <scope>NUCLEOTIDE SEQUENCE</scope>
    <source>
        <strain evidence="7">CHK199-13235</strain>
    </source>
</reference>
<comment type="cofactor">
    <cofactor evidence="5">
        <name>[4Fe-4S] cluster</name>
        <dbReference type="ChEBI" id="CHEBI:49883"/>
    </cofactor>
    <text evidence="5">Binds 1 [4Fe-4S] cluster. The cluster is coordinated with 3 cysteines and an exchangeable S-adenosyl-L-methionine.</text>
</comment>
<dbReference type="CDD" id="cd01335">
    <property type="entry name" value="Radical_SAM"/>
    <property type="match status" value="1"/>
</dbReference>
<dbReference type="SFLD" id="SFLDS00029">
    <property type="entry name" value="Radical_SAM"/>
    <property type="match status" value="1"/>
</dbReference>
<protein>
    <submittedName>
        <fullName evidence="7">Radical SAM protein</fullName>
    </submittedName>
</protein>
<keyword evidence="1 5" id="KW-0949">S-adenosyl-L-methionine</keyword>
<gene>
    <name evidence="7" type="ORF">IAB51_08745</name>
</gene>
<keyword evidence="2 5" id="KW-0479">Metal-binding</keyword>
<dbReference type="PIRSF" id="PIRSF004869">
    <property type="entry name" value="PflX_prd"/>
    <property type="match status" value="1"/>
</dbReference>
<feature type="binding site" evidence="5">
    <location>
        <position position="69"/>
    </location>
    <ligand>
        <name>[4Fe-4S] cluster</name>
        <dbReference type="ChEBI" id="CHEBI:49883"/>
        <note>4Fe-4S-S-AdoMet</note>
    </ligand>
</feature>
<name>A0A9D1K031_9FIRM</name>
<evidence type="ECO:0000256" key="1">
    <source>
        <dbReference type="ARBA" id="ARBA00022691"/>
    </source>
</evidence>
<dbReference type="InterPro" id="IPR016431">
    <property type="entry name" value="Pyrv-formate_lyase-activ_prd"/>
</dbReference>
<dbReference type="InterPro" id="IPR013785">
    <property type="entry name" value="Aldolase_TIM"/>
</dbReference>
<keyword evidence="3 5" id="KW-0408">Iron</keyword>
<proteinExistence type="predicted"/>
<dbReference type="GO" id="GO:0003824">
    <property type="term" value="F:catalytic activity"/>
    <property type="evidence" value="ECO:0007669"/>
    <property type="project" value="InterPro"/>
</dbReference>
<keyword evidence="4 5" id="KW-0411">Iron-sulfur</keyword>
<feature type="binding site" evidence="5">
    <location>
        <position position="66"/>
    </location>
    <ligand>
        <name>[4Fe-4S] cluster</name>
        <dbReference type="ChEBI" id="CHEBI:49883"/>
        <note>4Fe-4S-S-AdoMet</note>
    </ligand>
</feature>
<accession>A0A9D1K031</accession>
<evidence type="ECO:0000259" key="6">
    <source>
        <dbReference type="Pfam" id="PF04055"/>
    </source>
</evidence>
<sequence>MELLKECRLCPRECGVNRLEGQRGRCGAVGETVKVARAALHYWEEPCISGSRGSGAVFFSYCPLGCVYCQNREISRGDAGKEIAVSRLAEIFLELQGKQAHNINLVTPTHYVPQIILALREAKEKGLSIPVVFNCGGYEKPETLKLLEGLVDVWLPDFKYVSTEHAAKYSGAADYLENAKAALSEMVRQAGKPVFDIHGIMTRGVIVRHLVLPGMSKESKKILRYLHRTYGDRIYLSIMSQFTPLENVRDYPEIDRTVTESEYENLLDFAVNIGIENAYIQEGGTADESFIPPFDCEGV</sequence>
<dbReference type="PANTHER" id="PTHR43075">
    <property type="entry name" value="FORMATE LYASE ACTIVATING ENZYME, PUTATIVE (AFU_ORTHOLOGUE AFUA_2G15630)-RELATED"/>
    <property type="match status" value="1"/>
</dbReference>
<dbReference type="Gene3D" id="3.20.20.70">
    <property type="entry name" value="Aldolase class I"/>
    <property type="match status" value="1"/>
</dbReference>
<dbReference type="Pfam" id="PF04055">
    <property type="entry name" value="Radical_SAM"/>
    <property type="match status" value="1"/>
</dbReference>
<dbReference type="GO" id="GO:0046872">
    <property type="term" value="F:metal ion binding"/>
    <property type="evidence" value="ECO:0007669"/>
    <property type="project" value="UniProtKB-KW"/>
</dbReference>
<comment type="caution">
    <text evidence="7">The sequence shown here is derived from an EMBL/GenBank/DDBJ whole genome shotgun (WGS) entry which is preliminary data.</text>
</comment>
<evidence type="ECO:0000256" key="3">
    <source>
        <dbReference type="ARBA" id="ARBA00023004"/>
    </source>
</evidence>
<dbReference type="AlphaFoldDB" id="A0A9D1K031"/>
<feature type="binding site" evidence="5">
    <location>
        <position position="62"/>
    </location>
    <ligand>
        <name>[4Fe-4S] cluster</name>
        <dbReference type="ChEBI" id="CHEBI:49883"/>
        <note>4Fe-4S-S-AdoMet</note>
    </ligand>
</feature>
<dbReference type="GO" id="GO:0051536">
    <property type="term" value="F:iron-sulfur cluster binding"/>
    <property type="evidence" value="ECO:0007669"/>
    <property type="project" value="UniProtKB-KW"/>
</dbReference>
<feature type="domain" description="Radical SAM core" evidence="6">
    <location>
        <begin position="58"/>
        <end position="225"/>
    </location>
</feature>
<dbReference type="Proteomes" id="UP000824002">
    <property type="component" value="Unassembled WGS sequence"/>
</dbReference>
<reference evidence="7" key="2">
    <citation type="journal article" date="2021" name="PeerJ">
        <title>Extensive microbial diversity within the chicken gut microbiome revealed by metagenomics and culture.</title>
        <authorList>
            <person name="Gilroy R."/>
            <person name="Ravi A."/>
            <person name="Getino M."/>
            <person name="Pursley I."/>
            <person name="Horton D.L."/>
            <person name="Alikhan N.F."/>
            <person name="Baker D."/>
            <person name="Gharbi K."/>
            <person name="Hall N."/>
            <person name="Watson M."/>
            <person name="Adriaenssens E.M."/>
            <person name="Foster-Nyarko E."/>
            <person name="Jarju S."/>
            <person name="Secka A."/>
            <person name="Antonio M."/>
            <person name="Oren A."/>
            <person name="Chaudhuri R.R."/>
            <person name="La Ragione R."/>
            <person name="Hildebrand F."/>
            <person name="Pallen M.J."/>
        </authorList>
    </citation>
    <scope>NUCLEOTIDE SEQUENCE</scope>
    <source>
        <strain evidence="7">CHK199-13235</strain>
    </source>
</reference>
<evidence type="ECO:0000256" key="5">
    <source>
        <dbReference type="PIRSR" id="PIRSR004869-50"/>
    </source>
</evidence>
<dbReference type="SUPFAM" id="SSF102114">
    <property type="entry name" value="Radical SAM enzymes"/>
    <property type="match status" value="1"/>
</dbReference>
<evidence type="ECO:0000256" key="2">
    <source>
        <dbReference type="ARBA" id="ARBA00022723"/>
    </source>
</evidence>
<organism evidence="7 8">
    <name type="scientific">Candidatus Merdivicinus excrementipullorum</name>
    <dbReference type="NCBI Taxonomy" id="2840867"/>
    <lineage>
        <taxon>Bacteria</taxon>
        <taxon>Bacillati</taxon>
        <taxon>Bacillota</taxon>
        <taxon>Clostridia</taxon>
        <taxon>Eubacteriales</taxon>
        <taxon>Oscillospiraceae</taxon>
        <taxon>Oscillospiraceae incertae sedis</taxon>
        <taxon>Candidatus Merdivicinus</taxon>
    </lineage>
</organism>
<dbReference type="EMBL" id="DVJP01000056">
    <property type="protein sequence ID" value="HIS76881.1"/>
    <property type="molecule type" value="Genomic_DNA"/>
</dbReference>